<proteinExistence type="predicted"/>
<gene>
    <name evidence="1" type="ORF">JYU34_015432</name>
</gene>
<dbReference type="EMBL" id="JAHIBW010000020">
    <property type="protein sequence ID" value="KAG7301056.1"/>
    <property type="molecule type" value="Genomic_DNA"/>
</dbReference>
<evidence type="ECO:0000313" key="2">
    <source>
        <dbReference type="Proteomes" id="UP000823941"/>
    </source>
</evidence>
<comment type="caution">
    <text evidence="1">The sequence shown here is derived from an EMBL/GenBank/DDBJ whole genome shotgun (WGS) entry which is preliminary data.</text>
</comment>
<reference evidence="1 2" key="1">
    <citation type="submission" date="2021-06" db="EMBL/GenBank/DDBJ databases">
        <title>A haploid diamondback moth (Plutella xylostella L.) genome assembly resolves 31 chromosomes and identifies a diamide resistance mutation.</title>
        <authorList>
            <person name="Ward C.M."/>
            <person name="Perry K.D."/>
            <person name="Baker G."/>
            <person name="Powis K."/>
            <person name="Heckel D.G."/>
            <person name="Baxter S.W."/>
        </authorList>
    </citation>
    <scope>NUCLEOTIDE SEQUENCE [LARGE SCALE GENOMIC DNA]</scope>
    <source>
        <strain evidence="1 2">LV</strain>
        <tissue evidence="1">Single pupa</tissue>
    </source>
</reference>
<evidence type="ECO:0000313" key="1">
    <source>
        <dbReference type="EMBL" id="KAG7301056.1"/>
    </source>
</evidence>
<sequence length="115" mass="13814">MQTDNYDKVEQIKITFLIKKVRVKIFASFGGKLPIIETQVHRFTVKNYQQMASIKNDQSFIDRILNTNKEQFGKHRYNTPVNVKLLRKPLKEYRRRIRKHLLILKIESLHTTKFV</sequence>
<accession>A0ABQ7Q743</accession>
<organism evidence="1 2">
    <name type="scientific">Plutella xylostella</name>
    <name type="common">Diamondback moth</name>
    <name type="synonym">Plutella maculipennis</name>
    <dbReference type="NCBI Taxonomy" id="51655"/>
    <lineage>
        <taxon>Eukaryota</taxon>
        <taxon>Metazoa</taxon>
        <taxon>Ecdysozoa</taxon>
        <taxon>Arthropoda</taxon>
        <taxon>Hexapoda</taxon>
        <taxon>Insecta</taxon>
        <taxon>Pterygota</taxon>
        <taxon>Neoptera</taxon>
        <taxon>Endopterygota</taxon>
        <taxon>Lepidoptera</taxon>
        <taxon>Glossata</taxon>
        <taxon>Ditrysia</taxon>
        <taxon>Yponomeutoidea</taxon>
        <taxon>Plutellidae</taxon>
        <taxon>Plutella</taxon>
    </lineage>
</organism>
<dbReference type="Proteomes" id="UP000823941">
    <property type="component" value="Chromosome 20"/>
</dbReference>
<protein>
    <submittedName>
        <fullName evidence="1">Uncharacterized protein</fullName>
    </submittedName>
</protein>
<keyword evidence="2" id="KW-1185">Reference proteome</keyword>
<name>A0ABQ7Q743_PLUXY</name>